<comment type="similarity">
    <text evidence="1">Belongs to the aldo/keto reductase family.</text>
</comment>
<evidence type="ECO:0000313" key="6">
    <source>
        <dbReference type="EMBL" id="MCY1144160.1"/>
    </source>
</evidence>
<keyword evidence="3" id="KW-0560">Oxidoreductase</keyword>
<keyword evidence="2" id="KW-0521">NADP</keyword>
<evidence type="ECO:0000256" key="4">
    <source>
        <dbReference type="SAM" id="MobiDB-lite"/>
    </source>
</evidence>
<dbReference type="PANTHER" id="PTHR43827">
    <property type="entry name" value="2,5-DIKETO-D-GLUCONIC ACID REDUCTASE"/>
    <property type="match status" value="1"/>
</dbReference>
<reference evidence="6" key="1">
    <citation type="submission" date="2022-11" db="EMBL/GenBank/DDBJ databases">
        <authorList>
            <person name="Somphong A."/>
            <person name="Phongsopitanun W."/>
        </authorList>
    </citation>
    <scope>NUCLEOTIDE SEQUENCE</scope>
    <source>
        <strain evidence="6">Pm04-4</strain>
    </source>
</reference>
<dbReference type="Proteomes" id="UP001151002">
    <property type="component" value="Unassembled WGS sequence"/>
</dbReference>
<gene>
    <name evidence="6" type="ORF">OWR29_39725</name>
</gene>
<evidence type="ECO:0000256" key="3">
    <source>
        <dbReference type="ARBA" id="ARBA00023002"/>
    </source>
</evidence>
<dbReference type="PANTHER" id="PTHR43827:SF3">
    <property type="entry name" value="NADP-DEPENDENT OXIDOREDUCTASE DOMAIN-CONTAINING PROTEIN"/>
    <property type="match status" value="1"/>
</dbReference>
<dbReference type="Pfam" id="PF00248">
    <property type="entry name" value="Aldo_ket_red"/>
    <property type="match status" value="1"/>
</dbReference>
<proteinExistence type="inferred from homology"/>
<dbReference type="InterPro" id="IPR036812">
    <property type="entry name" value="NAD(P)_OxRdtase_dom_sf"/>
</dbReference>
<dbReference type="SUPFAM" id="SSF51430">
    <property type="entry name" value="NAD(P)-linked oxidoreductase"/>
    <property type="match status" value="1"/>
</dbReference>
<dbReference type="InterPro" id="IPR020471">
    <property type="entry name" value="AKR"/>
</dbReference>
<keyword evidence="7" id="KW-1185">Reference proteome</keyword>
<feature type="domain" description="NADP-dependent oxidoreductase" evidence="5">
    <location>
        <begin position="23"/>
        <end position="83"/>
    </location>
</feature>
<dbReference type="Gene3D" id="3.20.20.100">
    <property type="entry name" value="NADP-dependent oxidoreductase domain"/>
    <property type="match status" value="1"/>
</dbReference>
<dbReference type="EMBL" id="JAPNTZ010000018">
    <property type="protein sequence ID" value="MCY1144160.1"/>
    <property type="molecule type" value="Genomic_DNA"/>
</dbReference>
<dbReference type="InterPro" id="IPR023210">
    <property type="entry name" value="NADP_OxRdtase_dom"/>
</dbReference>
<feature type="region of interest" description="Disordered" evidence="4">
    <location>
        <begin position="80"/>
        <end position="103"/>
    </location>
</feature>
<sequence>MKTAPGRQAKILLAQGEVFTKPVITQIARQTRENLAQVVLRWHIQRGDIIFPKSKMAERVRKNFAIFDFELDGGAMGSITALDRGDKGRTGANPDTLNYGAEH</sequence>
<organism evidence="6 7">
    <name type="scientific">Paractinoplanes pyxinae</name>
    <dbReference type="NCBI Taxonomy" id="2997416"/>
    <lineage>
        <taxon>Bacteria</taxon>
        <taxon>Bacillati</taxon>
        <taxon>Actinomycetota</taxon>
        <taxon>Actinomycetes</taxon>
        <taxon>Micromonosporales</taxon>
        <taxon>Micromonosporaceae</taxon>
        <taxon>Paractinoplanes</taxon>
    </lineage>
</organism>
<evidence type="ECO:0000313" key="7">
    <source>
        <dbReference type="Proteomes" id="UP001151002"/>
    </source>
</evidence>
<evidence type="ECO:0000259" key="5">
    <source>
        <dbReference type="Pfam" id="PF00248"/>
    </source>
</evidence>
<dbReference type="RefSeq" id="WP_267568712.1">
    <property type="nucleotide sequence ID" value="NZ_JAPNTZ010000018.1"/>
</dbReference>
<comment type="caution">
    <text evidence="6">The sequence shown here is derived from an EMBL/GenBank/DDBJ whole genome shotgun (WGS) entry which is preliminary data.</text>
</comment>
<evidence type="ECO:0000256" key="2">
    <source>
        <dbReference type="ARBA" id="ARBA00022857"/>
    </source>
</evidence>
<name>A0ABT4BEA6_9ACTN</name>
<accession>A0ABT4BEA6</accession>
<evidence type="ECO:0000256" key="1">
    <source>
        <dbReference type="ARBA" id="ARBA00007905"/>
    </source>
</evidence>
<protein>
    <recommendedName>
        <fullName evidence="5">NADP-dependent oxidoreductase domain-containing protein</fullName>
    </recommendedName>
</protein>